<dbReference type="EMBL" id="BLYJ01000017">
    <property type="protein sequence ID" value="GFO88355.1"/>
    <property type="molecule type" value="Genomic_DNA"/>
</dbReference>
<evidence type="ECO:0000313" key="3">
    <source>
        <dbReference type="Proteomes" id="UP000620147"/>
    </source>
</evidence>
<organism evidence="2 3">
    <name type="scientific">Butyricicoccus faecihominis</name>
    <dbReference type="NCBI Taxonomy" id="1712515"/>
    <lineage>
        <taxon>Bacteria</taxon>
        <taxon>Bacillati</taxon>
        <taxon>Bacillota</taxon>
        <taxon>Clostridia</taxon>
        <taxon>Eubacteriales</taxon>
        <taxon>Butyricicoccaceae</taxon>
        <taxon>Butyricicoccus</taxon>
    </lineage>
</organism>
<name>A0ABQ1E054_9FIRM</name>
<keyword evidence="3" id="KW-1185">Reference proteome</keyword>
<dbReference type="Proteomes" id="UP000620147">
    <property type="component" value="Unassembled WGS sequence"/>
</dbReference>
<proteinExistence type="predicted"/>
<reference evidence="2 3" key="1">
    <citation type="submission" date="2020-06" db="EMBL/GenBank/DDBJ databases">
        <title>Characterization of fructooligosaccharide metabolism and fructooligosaccharide-degrading enzymes in human commensal butyrate producers.</title>
        <authorList>
            <person name="Tanno H."/>
            <person name="Fujii T."/>
            <person name="Hirano K."/>
            <person name="Maeno S."/>
            <person name="Tonozuka T."/>
            <person name="Sakamoto M."/>
            <person name="Ohkuma M."/>
            <person name="Tochio T."/>
            <person name="Endo A."/>
        </authorList>
    </citation>
    <scope>NUCLEOTIDE SEQUENCE [LARGE SCALE GENOMIC DNA]</scope>
    <source>
        <strain evidence="2 3">JCM 31056</strain>
    </source>
</reference>
<comment type="caution">
    <text evidence="2">The sequence shown here is derived from an EMBL/GenBank/DDBJ whole genome shotgun (WGS) entry which is preliminary data.</text>
</comment>
<protein>
    <submittedName>
        <fullName evidence="2">Uncharacterized protein</fullName>
    </submittedName>
</protein>
<dbReference type="RefSeq" id="WP_188885723.1">
    <property type="nucleotide sequence ID" value="NZ_BLYJ01000017.1"/>
</dbReference>
<evidence type="ECO:0000313" key="2">
    <source>
        <dbReference type="EMBL" id="GFO88355.1"/>
    </source>
</evidence>
<feature type="region of interest" description="Disordered" evidence="1">
    <location>
        <begin position="100"/>
        <end position="120"/>
    </location>
</feature>
<evidence type="ECO:0000256" key="1">
    <source>
        <dbReference type="SAM" id="MobiDB-lite"/>
    </source>
</evidence>
<gene>
    <name evidence="2" type="ORF">BUFA31_15190</name>
</gene>
<accession>A0ABQ1E054</accession>
<sequence length="120" mass="13028">MSLHKIKAAVDTAEGNARQMGEVVLMIAQADEHAAEVIAADLDNPEMSLQKCFDALRAYARKHQRGGFWGCMCNSYDPENPVIKVAADFYKVDLGAAASETPETQPLGRGSDDLDLMSLL</sequence>